<feature type="transmembrane region" description="Helical" evidence="1">
    <location>
        <begin position="381"/>
        <end position="397"/>
    </location>
</feature>
<dbReference type="PANTHER" id="PTHR36442">
    <property type="entry name" value="CYCLIC-DI-AMP PHOSPHODIESTERASE PGPH"/>
    <property type="match status" value="1"/>
</dbReference>
<dbReference type="Proteomes" id="UP000199438">
    <property type="component" value="Unassembled WGS sequence"/>
</dbReference>
<dbReference type="InterPro" id="IPR006675">
    <property type="entry name" value="HDIG_dom"/>
</dbReference>
<feature type="transmembrane region" description="Helical" evidence="1">
    <location>
        <begin position="403"/>
        <end position="422"/>
    </location>
</feature>
<dbReference type="InterPro" id="IPR003607">
    <property type="entry name" value="HD/PDEase_dom"/>
</dbReference>
<dbReference type="EMBL" id="FOKV01000002">
    <property type="protein sequence ID" value="SFC04283.1"/>
    <property type="molecule type" value="Genomic_DNA"/>
</dbReference>
<sequence length="718" mass="82918">MQFSYYCFANLVILKGTWQDVFNDHYFLVHLANTSTYMVDFVNKLYKNQALFYKVFLFILTAVLIVYLLPKGGKFKYEIPKGKPWQHESLYAPFDFAILKSDEELRLEREEIAANNIPYYEYDQDIADRVKNRALQEINEVFTDSVLGNYRSLITNFVTSRLDEIYRYGLAQENEQMEPGDLIYLRKGNEAFEIPYKNVFKQGEIRDYINQKIYDANLDRFSNDLLEVFFNSISPNMFYDNEFTERVLQSKLDNISYTRGNIEQGSRVIAKGEVVEGNKYDILRSLKAEYESQVWSKSNYNWIIVGYSALVAMALLMLLLFIQKYRPAIFENNVKITFIFFNIIFMVMLTTLVVNFDVNYVYVVPLCILPLSLKAFFDARLGMFTHVITVLLLGFIVPNSYEYMFLQIIAGIVTILTISELYKRANLFISVGQITLVYIISYFAFTIIQEGTIDDIKSEVFLTFLLGGLATLFVQPLIYIYEKIFGMVSDMSLLELSDTNSTLLKELSEKAPGTFHHSLNVANLAEAAANEINANAMLVRVGALYHDIGKMENPTYFTENQVSSVNSHDDLAPQESAQIIIDHVIRGIEIARKNNLPDRVIDFIRTHHGTSTVYYFFMKAKEADSEVDPDNFRYPGPIPFSKETAILMMCDSVEAASKSLKEPTSTLIDGFVEKIINKQMEEGQFLNANITFKEIQMIKKILKRKLKNIYHLRIEYPE</sequence>
<accession>A0A1I1G4R0</accession>
<dbReference type="Pfam" id="PF01966">
    <property type="entry name" value="HD"/>
    <property type="match status" value="1"/>
</dbReference>
<protein>
    <recommendedName>
        <fullName evidence="2">HD domain-containing protein</fullName>
    </recommendedName>
</protein>
<feature type="domain" description="HD" evidence="2">
    <location>
        <begin position="514"/>
        <end position="632"/>
    </location>
</feature>
<keyword evidence="1" id="KW-0472">Membrane</keyword>
<dbReference type="STRING" id="1334022.SAMN04487907_10243"/>
<dbReference type="InterPro" id="IPR006674">
    <property type="entry name" value="HD_domain"/>
</dbReference>
<evidence type="ECO:0000259" key="2">
    <source>
        <dbReference type="PROSITE" id="PS51831"/>
    </source>
</evidence>
<feature type="transmembrane region" description="Helical" evidence="1">
    <location>
        <begin position="300"/>
        <end position="322"/>
    </location>
</feature>
<name>A0A1I1G4R0_9FLAO</name>
<evidence type="ECO:0000256" key="1">
    <source>
        <dbReference type="SAM" id="Phobius"/>
    </source>
</evidence>
<organism evidence="3 4">
    <name type="scientific">Zunongwangia mangrovi</name>
    <dbReference type="NCBI Taxonomy" id="1334022"/>
    <lineage>
        <taxon>Bacteria</taxon>
        <taxon>Pseudomonadati</taxon>
        <taxon>Bacteroidota</taxon>
        <taxon>Flavobacteriia</taxon>
        <taxon>Flavobacteriales</taxon>
        <taxon>Flavobacteriaceae</taxon>
        <taxon>Zunongwangia</taxon>
    </lineage>
</organism>
<keyword evidence="4" id="KW-1185">Reference proteome</keyword>
<feature type="transmembrane region" description="Helical" evidence="1">
    <location>
        <begin position="334"/>
        <end position="354"/>
    </location>
</feature>
<dbReference type="PANTHER" id="PTHR36442:SF1">
    <property type="entry name" value="CYCLIC-DI-AMP PHOSPHODIESTERASE PGPH"/>
    <property type="match status" value="1"/>
</dbReference>
<dbReference type="SMART" id="SM00471">
    <property type="entry name" value="HDc"/>
    <property type="match status" value="1"/>
</dbReference>
<dbReference type="InterPro" id="IPR011624">
    <property type="entry name" value="Metal-dep_PHydrolase_7TM_extra"/>
</dbReference>
<keyword evidence="1" id="KW-1133">Transmembrane helix</keyword>
<feature type="transmembrane region" description="Helical" evidence="1">
    <location>
        <begin position="460"/>
        <end position="481"/>
    </location>
</feature>
<dbReference type="Gene3D" id="1.10.3210.10">
    <property type="entry name" value="Hypothetical protein af1432"/>
    <property type="match status" value="1"/>
</dbReference>
<keyword evidence="1" id="KW-0812">Transmembrane</keyword>
<dbReference type="InterPro" id="IPR011621">
    <property type="entry name" value="Metal-dep_PHydrolase_7TM_intra"/>
</dbReference>
<feature type="transmembrane region" description="Helical" evidence="1">
    <location>
        <begin position="51"/>
        <end position="69"/>
    </location>
</feature>
<reference evidence="4" key="1">
    <citation type="submission" date="2016-10" db="EMBL/GenBank/DDBJ databases">
        <authorList>
            <person name="Varghese N."/>
            <person name="Submissions S."/>
        </authorList>
    </citation>
    <scope>NUCLEOTIDE SEQUENCE [LARGE SCALE GENOMIC DNA]</scope>
    <source>
        <strain evidence="4">DSM 24499</strain>
    </source>
</reference>
<dbReference type="PROSITE" id="PS51831">
    <property type="entry name" value="HD"/>
    <property type="match status" value="1"/>
</dbReference>
<proteinExistence type="predicted"/>
<dbReference type="AlphaFoldDB" id="A0A1I1G4R0"/>
<dbReference type="Pfam" id="PF07698">
    <property type="entry name" value="7TM-7TMR_HD"/>
    <property type="match status" value="1"/>
</dbReference>
<evidence type="ECO:0000313" key="3">
    <source>
        <dbReference type="EMBL" id="SFC04283.1"/>
    </source>
</evidence>
<gene>
    <name evidence="3" type="ORF">SAMN04487907_10243</name>
</gene>
<evidence type="ECO:0000313" key="4">
    <source>
        <dbReference type="Proteomes" id="UP000199438"/>
    </source>
</evidence>
<dbReference type="NCBIfam" id="TIGR00277">
    <property type="entry name" value="HDIG"/>
    <property type="match status" value="1"/>
</dbReference>
<dbReference type="Pfam" id="PF07697">
    <property type="entry name" value="7TMR-HDED"/>
    <property type="match status" value="1"/>
</dbReference>
<dbReference type="SUPFAM" id="SSF109604">
    <property type="entry name" value="HD-domain/PDEase-like"/>
    <property type="match status" value="1"/>
</dbReference>
<dbReference type="CDD" id="cd00077">
    <property type="entry name" value="HDc"/>
    <property type="match status" value="1"/>
</dbReference>
<feature type="transmembrane region" description="Helical" evidence="1">
    <location>
        <begin position="427"/>
        <end position="448"/>
    </location>
</feature>
<dbReference type="InterPro" id="IPR052722">
    <property type="entry name" value="PgpH_phosphodiesterase"/>
</dbReference>